<dbReference type="GO" id="GO:0016491">
    <property type="term" value="F:oxidoreductase activity"/>
    <property type="evidence" value="ECO:0007669"/>
    <property type="project" value="UniProtKB-KW"/>
</dbReference>
<dbReference type="EMBL" id="FNCO01000001">
    <property type="protein sequence ID" value="SDG13707.1"/>
    <property type="molecule type" value="Genomic_DNA"/>
</dbReference>
<evidence type="ECO:0000256" key="1">
    <source>
        <dbReference type="ARBA" id="ARBA00023002"/>
    </source>
</evidence>
<dbReference type="Gene3D" id="3.10.20.440">
    <property type="entry name" value="2Fe-2S iron-sulphur cluster binding domain, sarcosine oxidase, alpha subunit, N-terminal domain"/>
    <property type="match status" value="1"/>
</dbReference>
<dbReference type="Pfam" id="PF13510">
    <property type="entry name" value="Fer2_4"/>
    <property type="match status" value="1"/>
</dbReference>
<keyword evidence="3" id="KW-1185">Reference proteome</keyword>
<organism evidence="2 3">
    <name type="scientific">Pseudomonas abietaniphila</name>
    <dbReference type="NCBI Taxonomy" id="89065"/>
    <lineage>
        <taxon>Bacteria</taxon>
        <taxon>Pseudomonadati</taxon>
        <taxon>Pseudomonadota</taxon>
        <taxon>Gammaproteobacteria</taxon>
        <taxon>Pseudomonadales</taxon>
        <taxon>Pseudomonadaceae</taxon>
        <taxon>Pseudomonas</taxon>
    </lineage>
</organism>
<keyword evidence="1" id="KW-0560">Oxidoreductase</keyword>
<gene>
    <name evidence="2" type="ORF">SAMN05216605_101245</name>
</gene>
<sequence>MFRRLAPISQAVSFEFEGRPMTAEKGESVALALLASGIQSCRDSVVSGEPRGPYCLMGACFECLVVIDGVPSCQGCQVEVKAGMRVVRQSGARSMDEATPS</sequence>
<accession>A0A1G7RSA8</accession>
<dbReference type="RefSeq" id="WP_074749578.1">
    <property type="nucleotide sequence ID" value="NZ_FNCO01000001.1"/>
</dbReference>
<dbReference type="InterPro" id="IPR042204">
    <property type="entry name" value="2Fe-2S-bd_N"/>
</dbReference>
<dbReference type="OrthoDB" id="573392at2"/>
<name>A0A1G7RSA8_9PSED</name>
<reference evidence="3" key="1">
    <citation type="submission" date="2016-10" db="EMBL/GenBank/DDBJ databases">
        <authorList>
            <person name="Varghese N."/>
            <person name="Submissions S."/>
        </authorList>
    </citation>
    <scope>NUCLEOTIDE SEQUENCE [LARGE SCALE GENOMIC DNA]</scope>
    <source>
        <strain evidence="3">ATCC 700689</strain>
    </source>
</reference>
<protein>
    <submittedName>
        <fullName evidence="2">2Fe-2S iron-sulfur cluster binding domain-containing protein</fullName>
    </submittedName>
</protein>
<dbReference type="InterPro" id="IPR036010">
    <property type="entry name" value="2Fe-2S_ferredoxin-like_sf"/>
</dbReference>
<proteinExistence type="predicted"/>
<dbReference type="AlphaFoldDB" id="A0A1G7RSA8"/>
<evidence type="ECO:0000313" key="2">
    <source>
        <dbReference type="EMBL" id="SDG13707.1"/>
    </source>
</evidence>
<evidence type="ECO:0000313" key="3">
    <source>
        <dbReference type="Proteomes" id="UP000182894"/>
    </source>
</evidence>
<dbReference type="GO" id="GO:0051536">
    <property type="term" value="F:iron-sulfur cluster binding"/>
    <property type="evidence" value="ECO:0007669"/>
    <property type="project" value="InterPro"/>
</dbReference>
<dbReference type="Proteomes" id="UP000182894">
    <property type="component" value="Unassembled WGS sequence"/>
</dbReference>
<dbReference type="STRING" id="89065.SAMN05216605_101245"/>
<dbReference type="SUPFAM" id="SSF54292">
    <property type="entry name" value="2Fe-2S ferredoxin-like"/>
    <property type="match status" value="1"/>
</dbReference>